<keyword evidence="1" id="KW-1133">Transmembrane helix</keyword>
<gene>
    <name evidence="2" type="ORF">EGI89_12445</name>
</gene>
<dbReference type="Pfam" id="PF00805">
    <property type="entry name" value="Pentapeptide"/>
    <property type="match status" value="1"/>
</dbReference>
<proteinExistence type="predicted"/>
<protein>
    <recommendedName>
        <fullName evidence="4">Pentapeptide repeat-containing protein</fullName>
    </recommendedName>
</protein>
<dbReference type="AlphaFoldDB" id="A0A3R8SQF8"/>
<dbReference type="SUPFAM" id="SSF141571">
    <property type="entry name" value="Pentapeptide repeat-like"/>
    <property type="match status" value="1"/>
</dbReference>
<dbReference type="InterPro" id="IPR001646">
    <property type="entry name" value="5peptide_repeat"/>
</dbReference>
<organism evidence="2 3">
    <name type="scientific">Empedobacter falsenii</name>
    <dbReference type="NCBI Taxonomy" id="343874"/>
    <lineage>
        <taxon>Bacteria</taxon>
        <taxon>Pseudomonadati</taxon>
        <taxon>Bacteroidota</taxon>
        <taxon>Flavobacteriia</taxon>
        <taxon>Flavobacteriales</taxon>
        <taxon>Weeksellaceae</taxon>
        <taxon>Empedobacter</taxon>
    </lineage>
</organism>
<dbReference type="Gene3D" id="2.160.20.80">
    <property type="entry name" value="E3 ubiquitin-protein ligase SopA"/>
    <property type="match status" value="1"/>
</dbReference>
<dbReference type="Proteomes" id="UP000267844">
    <property type="component" value="Unassembled WGS sequence"/>
</dbReference>
<name>A0A3R8SQF8_9FLAO</name>
<accession>A0A3R8SQF8</accession>
<keyword evidence="1" id="KW-0472">Membrane</keyword>
<sequence>MLQNFFRLNDNPSEFQDEQSLKDYQLNHDTIRNFIYKPDFLKDFKFKNKTFNNVSFSKTLIENVDFINCHFIDCLFIGTELKKCKFIEASFSGCNTHAIRIYKTYINPTSFDDNFKKYDYSYSNIVVHLYQELYDNSVDQQIIEFSKKAKYNLLKWEGRLLISKYKYKQPYKIPICEFLIQYIPNIIFRKVFGYGLRLRNFIVTFSIVYICSFILNYFLWEKYKLATKDIEIASFSSEKYNNLANFYYTNDVLTKIVDSQFQPTSDLGMNMLTFQGILGFILFSFLITVLINKFVK</sequence>
<dbReference type="EMBL" id="RHPO01000033">
    <property type="protein sequence ID" value="RRT89419.1"/>
    <property type="molecule type" value="Genomic_DNA"/>
</dbReference>
<dbReference type="RefSeq" id="WP_125350414.1">
    <property type="nucleotide sequence ID" value="NZ_RHPN01000055.1"/>
</dbReference>
<comment type="caution">
    <text evidence="2">The sequence shown here is derived from an EMBL/GenBank/DDBJ whole genome shotgun (WGS) entry which is preliminary data.</text>
</comment>
<feature type="transmembrane region" description="Helical" evidence="1">
    <location>
        <begin position="272"/>
        <end position="291"/>
    </location>
</feature>
<evidence type="ECO:0008006" key="4">
    <source>
        <dbReference type="Google" id="ProtNLM"/>
    </source>
</evidence>
<evidence type="ECO:0000313" key="3">
    <source>
        <dbReference type="Proteomes" id="UP000267844"/>
    </source>
</evidence>
<keyword evidence="1" id="KW-0812">Transmembrane</keyword>
<evidence type="ECO:0000313" key="2">
    <source>
        <dbReference type="EMBL" id="RRT89419.1"/>
    </source>
</evidence>
<evidence type="ECO:0000256" key="1">
    <source>
        <dbReference type="SAM" id="Phobius"/>
    </source>
</evidence>
<feature type="transmembrane region" description="Helical" evidence="1">
    <location>
        <begin position="198"/>
        <end position="219"/>
    </location>
</feature>
<reference evidence="2 3" key="1">
    <citation type="submission" date="2018-10" db="EMBL/GenBank/DDBJ databases">
        <title>Transmission dynamics of multidrug resistant bacteria on intensive care unit surfaces.</title>
        <authorList>
            <person name="D'Souza A.W."/>
            <person name="Potter R.F."/>
            <person name="Wallace M."/>
            <person name="Shupe A."/>
            <person name="Patel S."/>
            <person name="Sun S."/>
            <person name="Gul D."/>
            <person name="Kwon J.H."/>
            <person name="Andleeb S."/>
            <person name="Burnham C.-A.D."/>
            <person name="Dantas G."/>
        </authorList>
    </citation>
    <scope>NUCLEOTIDE SEQUENCE [LARGE SCALE GENOMIC DNA]</scope>
    <source>
        <strain evidence="2 3">WF_348</strain>
    </source>
</reference>